<feature type="region of interest" description="Disordered" evidence="1">
    <location>
        <begin position="493"/>
        <end position="572"/>
    </location>
</feature>
<reference evidence="2 3" key="1">
    <citation type="journal article" date="2013" name="PLoS Genet.">
        <title>Comparative genome structure, secondary metabolite, and effector coding capacity across Cochliobolus pathogens.</title>
        <authorList>
            <person name="Condon B.J."/>
            <person name="Leng Y."/>
            <person name="Wu D."/>
            <person name="Bushley K.E."/>
            <person name="Ohm R.A."/>
            <person name="Otillar R."/>
            <person name="Martin J."/>
            <person name="Schackwitz W."/>
            <person name="Grimwood J."/>
            <person name="MohdZainudin N."/>
            <person name="Xue C."/>
            <person name="Wang R."/>
            <person name="Manning V.A."/>
            <person name="Dhillon B."/>
            <person name="Tu Z.J."/>
            <person name="Steffenson B.J."/>
            <person name="Salamov A."/>
            <person name="Sun H."/>
            <person name="Lowry S."/>
            <person name="LaButti K."/>
            <person name="Han J."/>
            <person name="Copeland A."/>
            <person name="Lindquist E."/>
            <person name="Barry K."/>
            <person name="Schmutz J."/>
            <person name="Baker S.E."/>
            <person name="Ciuffetti L.M."/>
            <person name="Grigoriev I.V."/>
            <person name="Zhong S."/>
            <person name="Turgeon B.G."/>
        </authorList>
    </citation>
    <scope>NUCLEOTIDE SEQUENCE [LARGE SCALE GENOMIC DNA]</scope>
    <source>
        <strain evidence="2 3">FI3</strain>
    </source>
</reference>
<accession>W7EHA2</accession>
<evidence type="ECO:0000256" key="1">
    <source>
        <dbReference type="SAM" id="MobiDB-lite"/>
    </source>
</evidence>
<evidence type="ECO:0000313" key="2">
    <source>
        <dbReference type="EMBL" id="EUN27521.1"/>
    </source>
</evidence>
<sequence length="572" mass="64307">MVLRLFVPPGEGQHGLVPKRPQGIGANATPQTCLVSSTLLAAVYTSFASTFNQRVVGVAPQQAAHTSRPALFVRSSARLGLCVGLAGAAVNWYYYSAFANVVVADKVQEASRWRLYQWTKGYTVDDGALAGAAIGLSASIPMLLMRRPAIPRWTRCLGMANIGGCTGVVASHGYLQYTGERQKAYRLLEARRKRRSLEFWAIFWDKELMAKLSPIMQQYVRHNGVWYTQLLPDNAFEQTDDVDSVDSTVQTTQQVVNVEPQQQQQQQQQPVEQTPDPPFYLEPVDYTADLAQINVEATLLRIQEMQVERQILLEEAHYLLSLNAHQRYEYCHLHTTLDADDRLRRLQEIHLVDVAHTRLRNAADALDMKIIHWRMSLQHKAAWEKNTSPSSSSPSSSSSSSSSYSSEAEADDWLPPNSHLINYATHRPSFSVLEIEKMARQIDAQVQRFEQGSVDHRFPREKRERWRKDAEDGRVLLRAADHILFRMEKASRRGLDDNGEGGLLQSGRGDVMAAQDDATSVEELHPANDPPSSTDDGSAVDEMRLRKDVEQSRADAQKAAKPRRDGLEHNNP</sequence>
<feature type="region of interest" description="Disordered" evidence="1">
    <location>
        <begin position="257"/>
        <end position="278"/>
    </location>
</feature>
<dbReference type="RefSeq" id="XP_014557033.1">
    <property type="nucleotide sequence ID" value="XM_014701547.1"/>
</dbReference>
<keyword evidence="3" id="KW-1185">Reference proteome</keyword>
<feature type="compositionally biased region" description="Low complexity" evidence="1">
    <location>
        <begin position="388"/>
        <end position="406"/>
    </location>
</feature>
<protein>
    <submittedName>
        <fullName evidence="2">Uncharacterized protein</fullName>
    </submittedName>
</protein>
<gene>
    <name evidence="2" type="ORF">COCVIDRAFT_15658</name>
</gene>
<feature type="region of interest" description="Disordered" evidence="1">
    <location>
        <begin position="384"/>
        <end position="410"/>
    </location>
</feature>
<dbReference type="EMBL" id="KI968729">
    <property type="protein sequence ID" value="EUN27521.1"/>
    <property type="molecule type" value="Genomic_DNA"/>
</dbReference>
<dbReference type="HOGENOM" id="CLU_478941_0_0_1"/>
<proteinExistence type="predicted"/>
<dbReference type="Proteomes" id="UP000054337">
    <property type="component" value="Unassembled WGS sequence"/>
</dbReference>
<feature type="compositionally biased region" description="Low complexity" evidence="1">
    <location>
        <begin position="257"/>
        <end position="274"/>
    </location>
</feature>
<name>W7EHA2_BIPV3</name>
<dbReference type="AlphaFoldDB" id="W7EHA2"/>
<organism evidence="2 3">
    <name type="scientific">Bipolaris victoriae (strain FI3)</name>
    <name type="common">Victoria blight of oats agent</name>
    <name type="synonym">Cochliobolus victoriae</name>
    <dbReference type="NCBI Taxonomy" id="930091"/>
    <lineage>
        <taxon>Eukaryota</taxon>
        <taxon>Fungi</taxon>
        <taxon>Dikarya</taxon>
        <taxon>Ascomycota</taxon>
        <taxon>Pezizomycotina</taxon>
        <taxon>Dothideomycetes</taxon>
        <taxon>Pleosporomycetidae</taxon>
        <taxon>Pleosporales</taxon>
        <taxon>Pleosporineae</taxon>
        <taxon>Pleosporaceae</taxon>
        <taxon>Bipolaris</taxon>
    </lineage>
</organism>
<evidence type="ECO:0000313" key="3">
    <source>
        <dbReference type="Proteomes" id="UP000054337"/>
    </source>
</evidence>
<dbReference type="OrthoDB" id="3776879at2759"/>
<dbReference type="GeneID" id="26251704"/>
<feature type="compositionally biased region" description="Basic and acidic residues" evidence="1">
    <location>
        <begin position="541"/>
        <end position="572"/>
    </location>
</feature>